<dbReference type="Pfam" id="PF03572">
    <property type="entry name" value="Peptidase_S41"/>
    <property type="match status" value="1"/>
</dbReference>
<comment type="caution">
    <text evidence="4">The sequence shown here is derived from an EMBL/GenBank/DDBJ whole genome shotgun (WGS) entry which is preliminary data.</text>
</comment>
<dbReference type="Pfam" id="PF23658">
    <property type="entry name" value="PDZ_CPAF_rel"/>
    <property type="match status" value="1"/>
</dbReference>
<protein>
    <submittedName>
        <fullName evidence="4">Peptidase S41 family protein</fullName>
    </submittedName>
</protein>
<keyword evidence="5" id="KW-1185">Reference proteome</keyword>
<dbReference type="OrthoDB" id="27214at2759"/>
<evidence type="ECO:0000259" key="2">
    <source>
        <dbReference type="Pfam" id="PF03572"/>
    </source>
</evidence>
<dbReference type="GO" id="GO:0006508">
    <property type="term" value="P:proteolysis"/>
    <property type="evidence" value="ECO:0007669"/>
    <property type="project" value="InterPro"/>
</dbReference>
<feature type="signal peptide" evidence="1">
    <location>
        <begin position="1"/>
        <end position="17"/>
    </location>
</feature>
<dbReference type="SUPFAM" id="SSF52096">
    <property type="entry name" value="ClpP/crotonase"/>
    <property type="match status" value="1"/>
</dbReference>
<name>A0A8T9C6G9_9HELO</name>
<dbReference type="InterPro" id="IPR005151">
    <property type="entry name" value="Tail-specific_protease"/>
</dbReference>
<dbReference type="PANTHER" id="PTHR37049:SF4">
    <property type="entry name" value="RHODANESE DOMAIN-CONTAINING PROTEIN"/>
    <property type="match status" value="1"/>
</dbReference>
<dbReference type="EMBL" id="QGMK01000941">
    <property type="protein sequence ID" value="TVY75827.1"/>
    <property type="molecule type" value="Genomic_DNA"/>
</dbReference>
<organism evidence="4 5">
    <name type="scientific">Lachnellula suecica</name>
    <dbReference type="NCBI Taxonomy" id="602035"/>
    <lineage>
        <taxon>Eukaryota</taxon>
        <taxon>Fungi</taxon>
        <taxon>Dikarya</taxon>
        <taxon>Ascomycota</taxon>
        <taxon>Pezizomycotina</taxon>
        <taxon>Leotiomycetes</taxon>
        <taxon>Helotiales</taxon>
        <taxon>Lachnaceae</taxon>
        <taxon>Lachnellula</taxon>
    </lineage>
</organism>
<feature type="domain" description="Tail specific protease" evidence="2">
    <location>
        <begin position="340"/>
        <end position="548"/>
    </location>
</feature>
<dbReference type="PANTHER" id="PTHR37049">
    <property type="entry name" value="PEPTIDASE S41 FAMILY PROTEIN"/>
    <property type="match status" value="1"/>
</dbReference>
<feature type="chain" id="PRO_5035831130" evidence="1">
    <location>
        <begin position="18"/>
        <end position="726"/>
    </location>
</feature>
<accession>A0A8T9C6G9</accession>
<dbReference type="InterPro" id="IPR056186">
    <property type="entry name" value="PDZ_CPAF-rel"/>
</dbReference>
<gene>
    <name evidence="4" type="primary">ustP_1</name>
    <name evidence="4" type="ORF">LSUE1_G005858</name>
</gene>
<evidence type="ECO:0000313" key="5">
    <source>
        <dbReference type="Proteomes" id="UP000469558"/>
    </source>
</evidence>
<dbReference type="GO" id="GO:0008236">
    <property type="term" value="F:serine-type peptidase activity"/>
    <property type="evidence" value="ECO:0007669"/>
    <property type="project" value="InterPro"/>
</dbReference>
<proteinExistence type="predicted"/>
<reference evidence="4 5" key="1">
    <citation type="submission" date="2018-05" db="EMBL/GenBank/DDBJ databases">
        <title>Genome sequencing and assembly of the regulated plant pathogen Lachnellula willkommii and related sister species for the development of diagnostic species identification markers.</title>
        <authorList>
            <person name="Giroux E."/>
            <person name="Bilodeau G."/>
        </authorList>
    </citation>
    <scope>NUCLEOTIDE SEQUENCE [LARGE SCALE GENOMIC DNA]</scope>
    <source>
        <strain evidence="4 5">CBS 268.59</strain>
    </source>
</reference>
<feature type="domain" description="CPAF-like PDZ" evidence="3">
    <location>
        <begin position="156"/>
        <end position="279"/>
    </location>
</feature>
<dbReference type="AlphaFoldDB" id="A0A8T9C6G9"/>
<evidence type="ECO:0000259" key="3">
    <source>
        <dbReference type="Pfam" id="PF23658"/>
    </source>
</evidence>
<evidence type="ECO:0000313" key="4">
    <source>
        <dbReference type="EMBL" id="TVY75827.1"/>
    </source>
</evidence>
<evidence type="ECO:0000256" key="1">
    <source>
        <dbReference type="SAM" id="SignalP"/>
    </source>
</evidence>
<dbReference type="InterPro" id="IPR052766">
    <property type="entry name" value="S41A_metabolite_peptidase"/>
</dbReference>
<dbReference type="InterPro" id="IPR029045">
    <property type="entry name" value="ClpP/crotonase-like_dom_sf"/>
</dbReference>
<dbReference type="Proteomes" id="UP000469558">
    <property type="component" value="Unassembled WGS sequence"/>
</dbReference>
<sequence>MQFQCFALAALAVGAIASPALAPRYTNGCACAIVSSSASAVLAASPKVTPTVDAQLAHDCLASVPLHATEAKALVEAILPYVEFQTTTSYLKNPPSGYLEPATDLAAGFAAVIANISSGAYKTEYEFQASLWKVINSAHDGHFRFLPDLLSKAIAFRRPLSLVSVSLDGISSPKVYSYQDILLSQNSAFVPSALETIEGETASKYIEDFSQLGALNDPDALYNSMFFSPGFAAESAGWQGYFAGSGRFGWIYPGANTTVCFENGTEIVVENKAAIIGNFQGVTDGPSFYQKFCTGPAPTSNGTASPATPAAATVPPTGYPEPIFITADQQVSGYYLPNSDVAVLAMISFEPTIPVQWQQVVDKFLAAAKADGKTKLVVDLAANGGGLIFQGYDVFRQLFPQIVQEGNTRFRDSAEFMAAAQVISSAFPPGFDPHTSGSDTLINLWESPFNYKFDYTSKNELFSSFDEKFAPHEFNGDNFTNLIRWDFNDDILTINETYGVGEYITGYGPRQNFTQPFAAEDIIMIYDGYCASTCTIFSEFMRTQGGVKSIAYGGRPSDDAATPIIQAVGGVRGTNNWAYTYLNYLAGSALEVGNVTAAQKALLTPLTNTLPVSRSTDTSLNVRDNILTPNIGDGTPTQFLYEPADCRLFYTPAMMANVTAIWESAAAAAWGGLKCNAGSLPSSNSTLRRGIHRDVKRAMEVVGSASTPAPDRSEGWLAKYVMTFPK</sequence>
<dbReference type="Gene3D" id="3.90.226.10">
    <property type="entry name" value="2-enoyl-CoA Hydratase, Chain A, domain 1"/>
    <property type="match status" value="1"/>
</dbReference>
<keyword evidence="1" id="KW-0732">Signal</keyword>